<gene>
    <name evidence="1" type="ORF">RA086_05765</name>
</gene>
<evidence type="ECO:0000313" key="1">
    <source>
        <dbReference type="EMBL" id="MDQ7937134.1"/>
    </source>
</evidence>
<keyword evidence="2" id="KW-1185">Reference proteome</keyword>
<proteinExistence type="predicted"/>
<evidence type="ECO:0000313" key="2">
    <source>
        <dbReference type="Proteomes" id="UP001227831"/>
    </source>
</evidence>
<name>A0ABU1A874_9LACO</name>
<organism evidence="1 2">
    <name type="scientific">Lactiplantibacillus brownii</name>
    <dbReference type="NCBI Taxonomy" id="3069269"/>
    <lineage>
        <taxon>Bacteria</taxon>
        <taxon>Bacillati</taxon>
        <taxon>Bacillota</taxon>
        <taxon>Bacilli</taxon>
        <taxon>Lactobacillales</taxon>
        <taxon>Lactobacillaceae</taxon>
        <taxon>Lactiplantibacillus</taxon>
    </lineage>
</organism>
<dbReference type="EMBL" id="JAVCWF010000001">
    <property type="protein sequence ID" value="MDQ7937134.1"/>
    <property type="molecule type" value="Genomic_DNA"/>
</dbReference>
<comment type="caution">
    <text evidence="1">The sequence shown here is derived from an EMBL/GenBank/DDBJ whole genome shotgun (WGS) entry which is preliminary data.</text>
</comment>
<sequence>MDSVTKFLQQYTFEPIKHSPKLDQHELTVEHDHREIPLGKFKIRLKNIDNQHDYPLKLKQQLRLTTKGHGLRLNQRLHGVHVHHASSAKHNGQFQLVASLKVQPTTKKQSKTTKAAWAVPVEHRVAESLPIQVPLYVFDDSQQLVINQTALAKLFLNSSVGKQFLQAS</sequence>
<dbReference type="RefSeq" id="WP_308702908.1">
    <property type="nucleotide sequence ID" value="NZ_AP027463.1"/>
</dbReference>
<reference evidence="1 2" key="1">
    <citation type="journal article" date="2023" name="Int. J. Syst. Evol. Microbiol.">
        <title>Lactiplantibacillus brownii sp. nov., a novel psychrotolerant species isolated from sauerkraut.</title>
        <authorList>
            <person name="Heng Y.C."/>
            <person name="Silvaraju S."/>
            <person name="Lee J.K.Y."/>
            <person name="Kittelmann S."/>
        </authorList>
    </citation>
    <scope>NUCLEOTIDE SEQUENCE [LARGE SCALE GENOMIC DNA]</scope>
    <source>
        <strain evidence="1 2">WILCCON 0030</strain>
    </source>
</reference>
<accession>A0ABU1A874</accession>
<protein>
    <submittedName>
        <fullName evidence="1">Uncharacterized protein</fullName>
    </submittedName>
</protein>
<dbReference type="Proteomes" id="UP001227831">
    <property type="component" value="Unassembled WGS sequence"/>
</dbReference>